<dbReference type="Proteomes" id="UP000392064">
    <property type="component" value="Chromosome"/>
</dbReference>
<dbReference type="AlphaFoldDB" id="A0A5Q2MK80"/>
<protein>
    <submittedName>
        <fullName evidence="2">Uncharacterized protein</fullName>
    </submittedName>
</protein>
<feature type="transmembrane region" description="Helical" evidence="1">
    <location>
        <begin position="206"/>
        <end position="226"/>
    </location>
</feature>
<feature type="transmembrane region" description="Helical" evidence="1">
    <location>
        <begin position="95"/>
        <end position="117"/>
    </location>
</feature>
<keyword evidence="1" id="KW-0812">Transmembrane</keyword>
<organism evidence="2 3">
    <name type="scientific">Aeromicrobium yanjiei</name>
    <dbReference type="NCBI Taxonomy" id="2662028"/>
    <lineage>
        <taxon>Bacteria</taxon>
        <taxon>Bacillati</taxon>
        <taxon>Actinomycetota</taxon>
        <taxon>Actinomycetes</taxon>
        <taxon>Propionibacteriales</taxon>
        <taxon>Nocardioidaceae</taxon>
        <taxon>Aeromicrobium</taxon>
    </lineage>
</organism>
<proteinExistence type="predicted"/>
<feature type="transmembrane region" description="Helical" evidence="1">
    <location>
        <begin position="154"/>
        <end position="172"/>
    </location>
</feature>
<evidence type="ECO:0000313" key="3">
    <source>
        <dbReference type="Proteomes" id="UP000392064"/>
    </source>
</evidence>
<evidence type="ECO:0000256" key="1">
    <source>
        <dbReference type="SAM" id="Phobius"/>
    </source>
</evidence>
<keyword evidence="1" id="KW-1133">Transmembrane helix</keyword>
<dbReference type="EMBL" id="CP045737">
    <property type="protein sequence ID" value="QGG40360.1"/>
    <property type="molecule type" value="Genomic_DNA"/>
</dbReference>
<keyword evidence="3" id="KW-1185">Reference proteome</keyword>
<feature type="transmembrane region" description="Helical" evidence="1">
    <location>
        <begin position="179"/>
        <end position="200"/>
    </location>
</feature>
<name>A0A5Q2MK80_9ACTN</name>
<feature type="transmembrane region" description="Helical" evidence="1">
    <location>
        <begin position="129"/>
        <end position="148"/>
    </location>
</feature>
<accession>A0A5Q2MK80</accession>
<feature type="transmembrane region" description="Helical" evidence="1">
    <location>
        <begin position="238"/>
        <end position="258"/>
    </location>
</feature>
<sequence length="268" mass="26356">MPRLGSTLFSVALVGVITLAAYTDPWVLGAALLLVQVMIGAAPGIFDATHRSIPSPRFVPVVVAGVVATVLTLEPDLLSGAAGTSPDVVGATSTGMVGGVLPAVAAALLVALVAQMLRRDGRTHLVQSVGYAVLLAVVAALASGWVSAVHSVDGPEVVAVGAAGVAGGLLAWTLPVDRWICLSLATLAGAGAGAAVAAVVDSSMTVYFGVVVGPAVALAAVLGQIVGRAIARGRAHAAASWGFPGAMAVALAAPLVYVGGQLLTLPNL</sequence>
<feature type="transmembrane region" description="Helical" evidence="1">
    <location>
        <begin position="58"/>
        <end position="75"/>
    </location>
</feature>
<evidence type="ECO:0000313" key="2">
    <source>
        <dbReference type="EMBL" id="QGG40360.1"/>
    </source>
</evidence>
<dbReference type="KEGG" id="aef:GEV26_02675"/>
<feature type="transmembrane region" description="Helical" evidence="1">
    <location>
        <begin position="30"/>
        <end position="46"/>
    </location>
</feature>
<dbReference type="RefSeq" id="WP_153651632.1">
    <property type="nucleotide sequence ID" value="NZ_CP045737.1"/>
</dbReference>
<keyword evidence="1" id="KW-0472">Membrane</keyword>
<gene>
    <name evidence="2" type="ORF">GEV26_02675</name>
</gene>
<reference evidence="2 3" key="1">
    <citation type="submission" date="2019-11" db="EMBL/GenBank/DDBJ databases">
        <authorList>
            <person name="Li J."/>
        </authorList>
    </citation>
    <scope>NUCLEOTIDE SEQUENCE [LARGE SCALE GENOMIC DNA]</scope>
    <source>
        <strain evidence="2 3">MF47</strain>
    </source>
</reference>